<protein>
    <submittedName>
        <fullName evidence="1">Microcin B17-like processing protein, McbB family</fullName>
    </submittedName>
</protein>
<accession>A0A140FWL7</accession>
<dbReference type="AlphaFoldDB" id="A0A140FWL7"/>
<reference evidence="1 2" key="2">
    <citation type="journal article" date="2016" name="Environ. Microbiol.">
        <title>The revisited genome of Pseudomonas putida KT2440 enlightens its value as a robust metabolic chassis.</title>
        <authorList>
            <person name="Belda E."/>
            <person name="van Heck R.G."/>
            <person name="Lopez-Sanchez M.J."/>
            <person name="Cruveiller S."/>
            <person name="Barbe V."/>
            <person name="Fraser C."/>
            <person name="Klenk H.P."/>
            <person name="Petersen J."/>
            <person name="Morgat A."/>
            <person name="Nikel P.I."/>
            <person name="Vallenet D."/>
            <person name="Rouy Z."/>
            <person name="Sekowska A."/>
            <person name="Martins Dos Santos V.A."/>
            <person name="de Lorenzo V."/>
            <person name="Danchin A."/>
            <person name="Medigue C."/>
        </authorList>
    </citation>
    <scope>NUCLEOTIDE SEQUENCE [LARGE SCALE GENOMIC DNA]</scope>
    <source>
        <strain evidence="2">ATCC 47054 / DSM 6125 / CFBP 8728 / NCIMB 11950 / KT2440</strain>
    </source>
</reference>
<dbReference type="Proteomes" id="UP000000556">
    <property type="component" value="Chromosome"/>
</dbReference>
<organism evidence="1 2">
    <name type="scientific">Pseudomonas putida (strain ATCC 47054 / DSM 6125 / CFBP 8728 / NCIMB 11950 / KT2440)</name>
    <dbReference type="NCBI Taxonomy" id="160488"/>
    <lineage>
        <taxon>Bacteria</taxon>
        <taxon>Pseudomonadati</taxon>
        <taxon>Pseudomonadota</taxon>
        <taxon>Gammaproteobacteria</taxon>
        <taxon>Pseudomonadales</taxon>
        <taxon>Pseudomonadaceae</taxon>
        <taxon>Pseudomonas</taxon>
    </lineage>
</organism>
<keyword evidence="2" id="KW-1185">Reference proteome</keyword>
<dbReference type="EMBL" id="AE015451">
    <property type="protein sequence ID" value="AMM03000.1"/>
    <property type="molecule type" value="Genomic_DNA"/>
</dbReference>
<evidence type="ECO:0000313" key="2">
    <source>
        <dbReference type="Proteomes" id="UP000000556"/>
    </source>
</evidence>
<reference evidence="1 2" key="1">
    <citation type="journal article" date="2002" name="Environ. Microbiol.">
        <title>Complete genome sequence and comparative analysis of the metabolically versatile Pseudomonas putida KT2440.</title>
        <authorList>
            <person name="Nelson K.E."/>
            <person name="Weinel C."/>
            <person name="Paulsen I.T."/>
            <person name="Dodson R.J."/>
            <person name="Hilbert H."/>
            <person name="Martins dos Santos V.A."/>
            <person name="Fouts D.E."/>
            <person name="Gill S.R."/>
            <person name="Pop M."/>
            <person name="Holmes M."/>
            <person name="Brinkac L."/>
            <person name="Beanan M."/>
            <person name="DeBoy R.T."/>
            <person name="Daugherty S."/>
            <person name="Kolonay J."/>
            <person name="Madupu R."/>
            <person name="Nelson W."/>
            <person name="White O."/>
            <person name="Peterson J."/>
            <person name="Khouri H."/>
            <person name="Hance I."/>
            <person name="Chris Lee P."/>
            <person name="Holtzapple E."/>
            <person name="Scanlan D."/>
            <person name="Tran K."/>
            <person name="Moazzez A."/>
            <person name="Utterback T."/>
            <person name="Rizzo M."/>
            <person name="Lee K."/>
            <person name="Kosack D."/>
            <person name="Moestl D."/>
            <person name="Wedler H."/>
            <person name="Lauber J."/>
            <person name="Stjepandic D."/>
            <person name="Hoheisel J."/>
            <person name="Straetz M."/>
            <person name="Heim S."/>
            <person name="Kiewitz C."/>
            <person name="Eisen J.A."/>
            <person name="Timmis K.N."/>
            <person name="Dusterhoft A."/>
            <person name="Tummler B."/>
            <person name="Fraser C.M."/>
        </authorList>
    </citation>
    <scope>NUCLEOTIDE SEQUENCE [LARGE SCALE GENOMIC DNA]</scope>
    <source>
        <strain evidence="2">ATCC 47054 / DSM 6125 / CFBP 8728 / NCIMB 11950 / KT2440</strain>
    </source>
</reference>
<dbReference type="BioCyc" id="PPUT160488:G1G01-4510-MONOMER"/>
<name>A0A140FWL7_PSEPK</name>
<dbReference type="GeneID" id="83679069"/>
<dbReference type="RefSeq" id="WP_061405691.1">
    <property type="nucleotide sequence ID" value="NC_002947.4"/>
</dbReference>
<dbReference type="STRING" id="160488.PP_5666"/>
<dbReference type="NCBIfam" id="TIGR04424">
    <property type="entry name" value="metallo_McbB"/>
    <property type="match status" value="1"/>
</dbReference>
<dbReference type="InterPro" id="IPR030956">
    <property type="entry name" value="McbB"/>
</dbReference>
<gene>
    <name evidence="1" type="ordered locus">PP_5666</name>
</gene>
<dbReference type="OrthoDB" id="7010036at2"/>
<sequence>MKTLRVYNYEILNFDSDPMVFSSSGFTRITEPKIIRALQLIEESQSKYIQHHALEKILRKVHLQPSSAMNFLKSLSIIGEPTDPPFFQHTLIYHDLEISDETKNLLESKHSGSLEIRQYSEYTPHTTRKPTLFVFACTKLSPHSLKANYLNLLVSNPHCGATVGFISGNHFHLTEMHIPAIGNPCAFCTLDRITHYEKLRASQHHWCKIWSFCCSSKLDLPKIHVDELQKSLIIGTIVSFISKLTKAPKSKTTQDQVLLSRTINLETGVTTEDPSVHWPLCQCRGVK</sequence>
<dbReference type="KEGG" id="ppu:PP_5666"/>
<proteinExistence type="predicted"/>
<evidence type="ECO:0000313" key="1">
    <source>
        <dbReference type="EMBL" id="AMM03000.1"/>
    </source>
</evidence>